<dbReference type="EMBL" id="BAABBV010000002">
    <property type="protein sequence ID" value="GAA4166375.1"/>
    <property type="molecule type" value="Genomic_DNA"/>
</dbReference>
<evidence type="ECO:0000256" key="1">
    <source>
        <dbReference type="SAM" id="Phobius"/>
    </source>
</evidence>
<reference evidence="2" key="2">
    <citation type="submission" date="2023-12" db="EMBL/GenBank/DDBJ databases">
        <authorList>
            <person name="Sun Q."/>
            <person name="Inoue M."/>
        </authorList>
    </citation>
    <scope>NUCLEOTIDE SEQUENCE</scope>
    <source>
        <strain evidence="2">JCM 17590</strain>
    </source>
</reference>
<comment type="caution">
    <text evidence="2">The sequence shown here is derived from an EMBL/GenBank/DDBJ whole genome shotgun (WGS) entry which is preliminary data.</text>
</comment>
<protein>
    <recommendedName>
        <fullName evidence="4">DUF4190 domain-containing protein</fullName>
    </recommendedName>
</protein>
<evidence type="ECO:0000313" key="3">
    <source>
        <dbReference type="Proteomes" id="UP001415169"/>
    </source>
</evidence>
<accession>A0ABP7ZP02</accession>
<feature type="transmembrane region" description="Helical" evidence="1">
    <location>
        <begin position="101"/>
        <end position="126"/>
    </location>
</feature>
<keyword evidence="1" id="KW-1133">Transmembrane helix</keyword>
<evidence type="ECO:0008006" key="4">
    <source>
        <dbReference type="Google" id="ProtNLM"/>
    </source>
</evidence>
<dbReference type="Proteomes" id="UP001415169">
    <property type="component" value="Unassembled WGS sequence"/>
</dbReference>
<proteinExistence type="predicted"/>
<keyword evidence="1" id="KW-0472">Membrane</keyword>
<gene>
    <name evidence="2" type="ORF">GCM10022286_30940</name>
</gene>
<organism evidence="2 3">
    <name type="scientific">Gryllotalpicola daejeonensis</name>
    <dbReference type="NCBI Taxonomy" id="993087"/>
    <lineage>
        <taxon>Bacteria</taxon>
        <taxon>Bacillati</taxon>
        <taxon>Actinomycetota</taxon>
        <taxon>Actinomycetes</taxon>
        <taxon>Micrococcales</taxon>
        <taxon>Microbacteriaceae</taxon>
        <taxon>Gryllotalpicola</taxon>
    </lineage>
</organism>
<dbReference type="RefSeq" id="WP_344792792.1">
    <property type="nucleotide sequence ID" value="NZ_BAABBV010000002.1"/>
</dbReference>
<keyword evidence="1" id="KW-0812">Transmembrane</keyword>
<evidence type="ECO:0000313" key="2">
    <source>
        <dbReference type="EMBL" id="GAA4166375.1"/>
    </source>
</evidence>
<feature type="transmembrane region" description="Helical" evidence="1">
    <location>
        <begin position="77"/>
        <end position="94"/>
    </location>
</feature>
<sequence length="292" mass="29527">MTNPVDPTTPAPPAFAQTPIPPYAEAASAPPHAQQAPVAPYAPQQGASAPSKGLAITSLVLGIVAFATAFIPIWSWVALFLGVAAVVLGVFSLIKRRGTGLAITGLIFGGVGLVLAVIASIMWAAIFSAGSGAVEHSLKSSSKGAAASAAPSAAAKPAAKENPKFGQTYKWSDGLAVTISAPAAYTPSQYASGVVPGQANVIFTITLKNGTTQPVDPAFAGGDLNSGGVAGSNIVEVAGPQGDINEYPLSSAKLLPGQSLSWKAAYSVKDPNDLTLDFAISDFLHDDAIFTK</sequence>
<reference evidence="2" key="1">
    <citation type="journal article" date="2014" name="Int. J. Syst. Evol. Microbiol.">
        <title>Complete genome of a new Firmicutes species belonging to the dominant human colonic microbiota ('Ruminococcus bicirculans') reveals two chromosomes and a selective capacity to utilize plant glucans.</title>
        <authorList>
            <consortium name="NISC Comparative Sequencing Program"/>
            <person name="Wegmann U."/>
            <person name="Louis P."/>
            <person name="Goesmann A."/>
            <person name="Henrissat B."/>
            <person name="Duncan S.H."/>
            <person name="Flint H.J."/>
        </authorList>
    </citation>
    <scope>NUCLEOTIDE SEQUENCE</scope>
    <source>
        <strain evidence="2">JCM 17590</strain>
    </source>
</reference>
<keyword evidence="3" id="KW-1185">Reference proteome</keyword>
<name>A0ABP7ZP02_9MICO</name>